<sequence>MQSFLGALNYYRLRGLCGALYQLKEKDFEPGENRDAPILRHFDRQKDIHVTLFANEWALSSTLMQEHEGKMHPVRFCVF</sequence>
<dbReference type="OrthoDB" id="180993at2759"/>
<evidence type="ECO:0000313" key="1">
    <source>
        <dbReference type="EMBL" id="OWY91432.1"/>
    </source>
</evidence>
<gene>
    <name evidence="1" type="ORF">PHMEG_00039992</name>
</gene>
<dbReference type="Proteomes" id="UP000198211">
    <property type="component" value="Unassembled WGS sequence"/>
</dbReference>
<name>A0A225UEG4_9STRA</name>
<dbReference type="InterPro" id="IPR043502">
    <property type="entry name" value="DNA/RNA_pol_sf"/>
</dbReference>
<keyword evidence="2" id="KW-1185">Reference proteome</keyword>
<dbReference type="SUPFAM" id="SSF56672">
    <property type="entry name" value="DNA/RNA polymerases"/>
    <property type="match status" value="1"/>
</dbReference>
<evidence type="ECO:0008006" key="3">
    <source>
        <dbReference type="Google" id="ProtNLM"/>
    </source>
</evidence>
<comment type="caution">
    <text evidence="1">The sequence shown here is derived from an EMBL/GenBank/DDBJ whole genome shotgun (WGS) entry which is preliminary data.</text>
</comment>
<protein>
    <recommendedName>
        <fullName evidence="3">Reverse transcriptase</fullName>
    </recommendedName>
</protein>
<dbReference type="AlphaFoldDB" id="A0A225UEG4"/>
<accession>A0A225UEG4</accession>
<reference evidence="2" key="1">
    <citation type="submission" date="2017-03" db="EMBL/GenBank/DDBJ databases">
        <title>Phytopthora megakarya and P. palmivora, two closely related causual agents of cacao black pod achieved similar genome size and gene model numbers by different mechanisms.</title>
        <authorList>
            <person name="Ali S."/>
            <person name="Shao J."/>
            <person name="Larry D.J."/>
            <person name="Kronmiller B."/>
            <person name="Shen D."/>
            <person name="Strem M.D."/>
            <person name="Melnick R.L."/>
            <person name="Guiltinan M.J."/>
            <person name="Tyler B.M."/>
            <person name="Meinhardt L.W."/>
            <person name="Bailey B.A."/>
        </authorList>
    </citation>
    <scope>NUCLEOTIDE SEQUENCE [LARGE SCALE GENOMIC DNA]</scope>
    <source>
        <strain evidence="2">zdho120</strain>
    </source>
</reference>
<dbReference type="EMBL" id="NBNE01020268">
    <property type="protein sequence ID" value="OWY91432.1"/>
    <property type="molecule type" value="Genomic_DNA"/>
</dbReference>
<organism evidence="1 2">
    <name type="scientific">Phytophthora megakarya</name>
    <dbReference type="NCBI Taxonomy" id="4795"/>
    <lineage>
        <taxon>Eukaryota</taxon>
        <taxon>Sar</taxon>
        <taxon>Stramenopiles</taxon>
        <taxon>Oomycota</taxon>
        <taxon>Peronosporomycetes</taxon>
        <taxon>Peronosporales</taxon>
        <taxon>Peronosporaceae</taxon>
        <taxon>Phytophthora</taxon>
    </lineage>
</organism>
<proteinExistence type="predicted"/>
<evidence type="ECO:0000313" key="2">
    <source>
        <dbReference type="Proteomes" id="UP000198211"/>
    </source>
</evidence>